<feature type="domain" description="Terminase large subunit-like ATPase" evidence="2">
    <location>
        <begin position="122"/>
        <end position="301"/>
    </location>
</feature>
<evidence type="ECO:0000256" key="1">
    <source>
        <dbReference type="SAM" id="MobiDB-lite"/>
    </source>
</evidence>
<protein>
    <submittedName>
        <fullName evidence="4">Terminase large subunit</fullName>
    </submittedName>
</protein>
<dbReference type="InterPro" id="IPR005021">
    <property type="entry name" value="Terminase_largesu-like"/>
</dbReference>
<name>A0A6L6QH16_9BURK</name>
<feature type="compositionally biased region" description="Basic residues" evidence="1">
    <location>
        <begin position="12"/>
        <end position="35"/>
    </location>
</feature>
<reference evidence="4 5" key="1">
    <citation type="submission" date="2019-11" db="EMBL/GenBank/DDBJ databases">
        <title>Type strains purchased from KCTC, JCM and DSMZ.</title>
        <authorList>
            <person name="Lu H."/>
        </authorList>
    </citation>
    <scope>NUCLEOTIDE SEQUENCE [LARGE SCALE GENOMIC DNA]</scope>
    <source>
        <strain evidence="4 5">JCM 31587</strain>
    </source>
</reference>
<accession>A0A6L6QH16</accession>
<comment type="caution">
    <text evidence="4">The sequence shown here is derived from an EMBL/GenBank/DDBJ whole genome shotgun (WGS) entry which is preliminary data.</text>
</comment>
<dbReference type="GO" id="GO:0004519">
    <property type="term" value="F:endonuclease activity"/>
    <property type="evidence" value="ECO:0007669"/>
    <property type="project" value="InterPro"/>
</dbReference>
<dbReference type="InterPro" id="IPR046461">
    <property type="entry name" value="TerL_ATPase"/>
</dbReference>
<feature type="region of interest" description="Disordered" evidence="1">
    <location>
        <begin position="1"/>
        <end position="35"/>
    </location>
</feature>
<dbReference type="InterPro" id="IPR046462">
    <property type="entry name" value="TerL_nuclease"/>
</dbReference>
<evidence type="ECO:0000313" key="4">
    <source>
        <dbReference type="EMBL" id="MTW11421.1"/>
    </source>
</evidence>
<feature type="domain" description="Terminase large subunit-like endonuclease" evidence="3">
    <location>
        <begin position="310"/>
        <end position="595"/>
    </location>
</feature>
<gene>
    <name evidence="4" type="ORF">GM658_12520</name>
</gene>
<dbReference type="InterPro" id="IPR027417">
    <property type="entry name" value="P-loop_NTPase"/>
</dbReference>
<dbReference type="Pfam" id="PF03354">
    <property type="entry name" value="TerL_ATPase"/>
    <property type="match status" value="1"/>
</dbReference>
<organism evidence="4 5">
    <name type="scientific">Massilia eburnea</name>
    <dbReference type="NCBI Taxonomy" id="1776165"/>
    <lineage>
        <taxon>Bacteria</taxon>
        <taxon>Pseudomonadati</taxon>
        <taxon>Pseudomonadota</taxon>
        <taxon>Betaproteobacteria</taxon>
        <taxon>Burkholderiales</taxon>
        <taxon>Oxalobacteraceae</taxon>
        <taxon>Telluria group</taxon>
        <taxon>Massilia</taxon>
    </lineage>
</organism>
<dbReference type="Gene3D" id="3.40.50.300">
    <property type="entry name" value="P-loop containing nucleotide triphosphate hydrolases"/>
    <property type="match status" value="1"/>
</dbReference>
<dbReference type="Pfam" id="PF20441">
    <property type="entry name" value="TerL_nuclease"/>
    <property type="match status" value="1"/>
</dbReference>
<dbReference type="Proteomes" id="UP000472320">
    <property type="component" value="Unassembled WGS sequence"/>
</dbReference>
<evidence type="ECO:0000259" key="2">
    <source>
        <dbReference type="Pfam" id="PF03354"/>
    </source>
</evidence>
<dbReference type="EMBL" id="WNKX01000008">
    <property type="protein sequence ID" value="MTW11421.1"/>
    <property type="molecule type" value="Genomic_DNA"/>
</dbReference>
<dbReference type="PANTHER" id="PTHR41287">
    <property type="match status" value="1"/>
</dbReference>
<proteinExistence type="predicted"/>
<keyword evidence="5" id="KW-1185">Reference proteome</keyword>
<evidence type="ECO:0000259" key="3">
    <source>
        <dbReference type="Pfam" id="PF20441"/>
    </source>
</evidence>
<dbReference type="AlphaFoldDB" id="A0A6L6QH16"/>
<sequence length="612" mass="69069">MFNDSFAGKGPQGHRHPRAAGRPVRKSRKPRHQLTKKKLDELVPAQLEEWDEQYGLPVLRGEIVTGKYVYLAVLRHYQDLRDAHKRGFVFVPAHGWHIIHYIERFFVHIKGPLAGKPILLDPWQKFWTAVLYGWRRQSDGMRRFSRAYEEVARKNGKSTWKGPQGAYLFSMDGETGAEVYAVATTRNQAMTVFKPAFDNIRRWVKRSAGVARSFKIFAGMNHEKVELDDNSVFLPLPANAENLDGLNPSAILFDELHAQKHRDVWDVMESALGARDQPLLSAITTAGFILDGICTEQRSYLISILEGKRVDDTFFGYIYTLDQEDDPFEERNWIKANPGLGKSKSVEYLRTQARKAAAMPGAKVNFLTKDLNIWCNSADGWFDMNVWDVGGKKFDPRVLLGRRCFGGLDLGSTRDLTAFSLVFPPDEEGGEWHVLVWFWCPEEKIAAQSADDAAPYEAWRRAGWLTATEGNVTDYGPVRERILQAVRDYDIAEIGFDRWNALQLANELLDAGVPLVEVPQNTGGMYPGSKALEQLVYGRRLRHGGNSVLRWCAGNTALLFDSNGNFRPDKKKSNANGRIDGIVATVMALSRAFAGDELQGDLDDFLNSPIRT</sequence>
<dbReference type="PANTHER" id="PTHR41287:SF1">
    <property type="entry name" value="PROTEIN YMFN"/>
    <property type="match status" value="1"/>
</dbReference>
<dbReference type="OrthoDB" id="9760250at2"/>
<evidence type="ECO:0000313" key="5">
    <source>
        <dbReference type="Proteomes" id="UP000472320"/>
    </source>
</evidence>